<feature type="chain" id="PRO_5020794734" evidence="1">
    <location>
        <begin position="22"/>
        <end position="402"/>
    </location>
</feature>
<dbReference type="Proteomes" id="UP000289650">
    <property type="component" value="Unassembled WGS sequence"/>
</dbReference>
<evidence type="ECO:0000256" key="1">
    <source>
        <dbReference type="SAM" id="SignalP"/>
    </source>
</evidence>
<dbReference type="RefSeq" id="WP_129514250.1">
    <property type="nucleotide sequence ID" value="NZ_QWEX01000001.1"/>
</dbReference>
<evidence type="ECO:0000313" key="2">
    <source>
        <dbReference type="EMBL" id="RXV73474.1"/>
    </source>
</evidence>
<dbReference type="InterPro" id="IPR032578">
    <property type="entry name" value="DUF4919"/>
</dbReference>
<accession>A0A4V1PT61</accession>
<name>A0A4V1PT61_9BURK</name>
<keyword evidence="1" id="KW-0732">Signal</keyword>
<protein>
    <submittedName>
        <fullName evidence="2">DUF4919 domain-containing protein</fullName>
    </submittedName>
</protein>
<dbReference type="EMBL" id="QWEX01000001">
    <property type="protein sequence ID" value="RXV73474.1"/>
    <property type="molecule type" value="Genomic_DNA"/>
</dbReference>
<feature type="signal peptide" evidence="1">
    <location>
        <begin position="1"/>
        <end position="21"/>
    </location>
</feature>
<dbReference type="OrthoDB" id="9083093at2"/>
<dbReference type="Pfam" id="PF16266">
    <property type="entry name" value="DUF4919"/>
    <property type="match status" value="1"/>
</dbReference>
<organism evidence="2 3">
    <name type="scientific">Burkholderia stabilis</name>
    <dbReference type="NCBI Taxonomy" id="95485"/>
    <lineage>
        <taxon>Bacteria</taxon>
        <taxon>Pseudomonadati</taxon>
        <taxon>Pseudomonadota</taxon>
        <taxon>Betaproteobacteria</taxon>
        <taxon>Burkholderiales</taxon>
        <taxon>Burkholderiaceae</taxon>
        <taxon>Burkholderia</taxon>
        <taxon>Burkholderia cepacia complex</taxon>
    </lineage>
</organism>
<reference evidence="2 3" key="1">
    <citation type="submission" date="2018-08" db="EMBL/GenBank/DDBJ databases">
        <title>Mountain-cultivated ginseng endophyte, Burkholderia stabilis and its activity against ginseng root rot disease.</title>
        <authorList>
            <person name="Tapan Kumar M."/>
            <person name="Bae H."/>
            <person name="Shanmugam G."/>
            <person name="Jeon J."/>
        </authorList>
    </citation>
    <scope>NUCLEOTIDE SEQUENCE [LARGE SCALE GENOMIC DNA]</scope>
    <source>
        <strain evidence="2 3">EB159</strain>
    </source>
</reference>
<dbReference type="AlphaFoldDB" id="A0A4V1PT61"/>
<gene>
    <name evidence="2" type="ORF">D1006_14810</name>
</gene>
<proteinExistence type="predicted"/>
<evidence type="ECO:0000313" key="3">
    <source>
        <dbReference type="Proteomes" id="UP000289650"/>
    </source>
</evidence>
<sequence>MRCWKLIICFFGFIFSINALSQTSISVVDQLLSQRQKFAHDDKIDLQQLSRDIEGTAKEANELDRAGKGGDALRRLSELTKYAPLDEFPDYDVQAVCSNIYGHFNRPLSDDCRARAHAMADILKNRIGSGSSPDDPVRVITIAEVHEWMNLHSANISNIQAYQYRDVPLQKVTYSGQSTGGQSAIAYFEINSRAFASITRSAPNVFDPLPLDGKYATAYQQAHEKRIRFLADHSFNYPELIHLCRDLGKQAMQLAQQGDYNGALSKIKEVEKVRPIHDIPIFSIISNYSYLLGKTGNAEAQSEIRLYLFGITQDIAHSGDGLSPETAIHVADDGEEYTWLMSRKLRLTKQALIMKGNSRYDALDTTDLNGNSRTYYFDVTQIFDRQIEIVHGNVLGEQGQAK</sequence>
<comment type="caution">
    <text evidence="2">The sequence shown here is derived from an EMBL/GenBank/DDBJ whole genome shotgun (WGS) entry which is preliminary data.</text>
</comment>